<evidence type="ECO:0000259" key="2">
    <source>
        <dbReference type="Pfam" id="PF00117"/>
    </source>
</evidence>
<dbReference type="PRINTS" id="PR00097">
    <property type="entry name" value="ANTSNTHASEII"/>
</dbReference>
<sequence>MYLLIDNYDSFTYNLWHYLGELGAEVEVRRNDALTVDQVLAMAPQGIVISPGPCDPDRAGICLELIRRAAGRIPLFGVCLGHQAIGQAFGGKVVRAPKPMHGKVDSIIHDGTGVFAGLPSPFRATRYHSLVVEKDGFPDCLHASAWTEDGLVMGLVHKDLPIWGVQFHPESIETEHGHDMLRNFLNHTATRTGNAA</sequence>
<feature type="domain" description="Glutamine amidotransferase" evidence="2">
    <location>
        <begin position="3"/>
        <end position="186"/>
    </location>
</feature>
<proteinExistence type="predicted"/>
<dbReference type="FunFam" id="3.40.50.880:FF:000003">
    <property type="entry name" value="Anthranilate synthase component II"/>
    <property type="match status" value="1"/>
</dbReference>
<protein>
    <submittedName>
        <fullName evidence="3">Anthranilate synthase component II</fullName>
    </submittedName>
</protein>
<dbReference type="PRINTS" id="PR00096">
    <property type="entry name" value="GATASE"/>
</dbReference>
<dbReference type="Pfam" id="PF00117">
    <property type="entry name" value="GATase"/>
    <property type="match status" value="1"/>
</dbReference>
<accession>A0A178MR14</accession>
<comment type="caution">
    <text evidence="3">The sequence shown here is derived from an EMBL/GenBank/DDBJ whole genome shotgun (WGS) entry which is preliminary data.</text>
</comment>
<keyword evidence="1" id="KW-0315">Glutamine amidotransferase</keyword>
<dbReference type="InterPro" id="IPR017926">
    <property type="entry name" value="GATASE"/>
</dbReference>
<dbReference type="RefSeq" id="WP_068492262.1">
    <property type="nucleotide sequence ID" value="NZ_LWQT01000053.1"/>
</dbReference>
<name>A0A178MR14_9PROT</name>
<reference evidence="3 4" key="1">
    <citation type="submission" date="2016-04" db="EMBL/GenBank/DDBJ databases">
        <title>Draft genome sequence of freshwater magnetotactic bacteria Magnetospirillum marisnigri SP-1 and Magnetospirillum moscoviense BB-1.</title>
        <authorList>
            <person name="Koziaeva V."/>
            <person name="Dziuba M.V."/>
            <person name="Ivanov T.M."/>
            <person name="Kuznetsov B."/>
            <person name="Grouzdev D.S."/>
        </authorList>
    </citation>
    <scope>NUCLEOTIDE SEQUENCE [LARGE SCALE GENOMIC DNA]</scope>
    <source>
        <strain evidence="3 4">SP-1</strain>
    </source>
</reference>
<dbReference type="GO" id="GO:0004049">
    <property type="term" value="F:anthranilate synthase activity"/>
    <property type="evidence" value="ECO:0007669"/>
    <property type="project" value="TreeGrafter"/>
</dbReference>
<dbReference type="CDD" id="cd01743">
    <property type="entry name" value="GATase1_Anthranilate_Synthase"/>
    <property type="match status" value="1"/>
</dbReference>
<keyword evidence="4" id="KW-1185">Reference proteome</keyword>
<dbReference type="InterPro" id="IPR029062">
    <property type="entry name" value="Class_I_gatase-like"/>
</dbReference>
<organism evidence="3 4">
    <name type="scientific">Paramagnetospirillum marisnigri</name>
    <dbReference type="NCBI Taxonomy" id="1285242"/>
    <lineage>
        <taxon>Bacteria</taxon>
        <taxon>Pseudomonadati</taxon>
        <taxon>Pseudomonadota</taxon>
        <taxon>Alphaproteobacteria</taxon>
        <taxon>Rhodospirillales</taxon>
        <taxon>Magnetospirillaceae</taxon>
        <taxon>Paramagnetospirillum</taxon>
    </lineage>
</organism>
<dbReference type="InterPro" id="IPR050472">
    <property type="entry name" value="Anth_synth/Amidotransfase"/>
</dbReference>
<dbReference type="Gene3D" id="3.40.50.880">
    <property type="match status" value="1"/>
</dbReference>
<dbReference type="EMBL" id="LWQT01000053">
    <property type="protein sequence ID" value="OAN50515.1"/>
    <property type="molecule type" value="Genomic_DNA"/>
</dbReference>
<gene>
    <name evidence="3" type="ORF">A6A04_18135</name>
</gene>
<dbReference type="GO" id="GO:0005829">
    <property type="term" value="C:cytosol"/>
    <property type="evidence" value="ECO:0007669"/>
    <property type="project" value="TreeGrafter"/>
</dbReference>
<dbReference type="PANTHER" id="PTHR43418:SF4">
    <property type="entry name" value="MULTIFUNCTIONAL TRYPTOPHAN BIOSYNTHESIS PROTEIN"/>
    <property type="match status" value="1"/>
</dbReference>
<dbReference type="GO" id="GO:0000162">
    <property type="term" value="P:L-tryptophan biosynthetic process"/>
    <property type="evidence" value="ECO:0007669"/>
    <property type="project" value="TreeGrafter"/>
</dbReference>
<dbReference type="PROSITE" id="PS51273">
    <property type="entry name" value="GATASE_TYPE_1"/>
    <property type="match status" value="1"/>
</dbReference>
<evidence type="ECO:0000256" key="1">
    <source>
        <dbReference type="ARBA" id="ARBA00022962"/>
    </source>
</evidence>
<dbReference type="InterPro" id="IPR006221">
    <property type="entry name" value="TrpG/PapA_dom"/>
</dbReference>
<dbReference type="STRING" id="1285242.A6A04_18135"/>
<dbReference type="Proteomes" id="UP000078428">
    <property type="component" value="Unassembled WGS sequence"/>
</dbReference>
<evidence type="ECO:0000313" key="4">
    <source>
        <dbReference type="Proteomes" id="UP000078428"/>
    </source>
</evidence>
<dbReference type="PRINTS" id="PR00099">
    <property type="entry name" value="CPSGATASE"/>
</dbReference>
<dbReference type="OrthoDB" id="9803598at2"/>
<dbReference type="PANTHER" id="PTHR43418">
    <property type="entry name" value="MULTIFUNCTIONAL TRYPTOPHAN BIOSYNTHESIS PROTEIN-RELATED"/>
    <property type="match status" value="1"/>
</dbReference>
<dbReference type="AlphaFoldDB" id="A0A178MR14"/>
<dbReference type="NCBIfam" id="TIGR00566">
    <property type="entry name" value="trpG_papA"/>
    <property type="match status" value="1"/>
</dbReference>
<evidence type="ECO:0000313" key="3">
    <source>
        <dbReference type="EMBL" id="OAN50515.1"/>
    </source>
</evidence>
<dbReference type="SUPFAM" id="SSF52317">
    <property type="entry name" value="Class I glutamine amidotransferase-like"/>
    <property type="match status" value="1"/>
</dbReference>